<dbReference type="AlphaFoldDB" id="A0A2G2YYX5"/>
<evidence type="ECO:0000313" key="3">
    <source>
        <dbReference type="Proteomes" id="UP000222542"/>
    </source>
</evidence>
<dbReference type="Gramene" id="PHT74948">
    <property type="protein sequence ID" value="PHT74948"/>
    <property type="gene ID" value="T459_22225"/>
</dbReference>
<accession>A0A2G2YYX5</accession>
<evidence type="ECO:0000313" key="2">
    <source>
        <dbReference type="EMBL" id="PHT74948.1"/>
    </source>
</evidence>
<keyword evidence="3" id="KW-1185">Reference proteome</keyword>
<dbReference type="Proteomes" id="UP000222542">
    <property type="component" value="Unassembled WGS sequence"/>
</dbReference>
<dbReference type="GO" id="GO:0008017">
    <property type="term" value="F:microtubule binding"/>
    <property type="evidence" value="ECO:0007669"/>
    <property type="project" value="InterPro"/>
</dbReference>
<dbReference type="EMBL" id="AYRZ02000008">
    <property type="protein sequence ID" value="PHT74948.1"/>
    <property type="molecule type" value="Genomic_DNA"/>
</dbReference>
<evidence type="ECO:0000256" key="1">
    <source>
        <dbReference type="SAM" id="MobiDB-lite"/>
    </source>
</evidence>
<dbReference type="InterPro" id="IPR044833">
    <property type="entry name" value="WDL5/6"/>
</dbReference>
<comment type="caution">
    <text evidence="2">The sequence shown here is derived from an EMBL/GenBank/DDBJ whole genome shotgun (WGS) entry which is preliminary data.</text>
</comment>
<feature type="region of interest" description="Disordered" evidence="1">
    <location>
        <begin position="142"/>
        <end position="163"/>
    </location>
</feature>
<proteinExistence type="predicted"/>
<dbReference type="STRING" id="4072.A0A2G2YYX5"/>
<dbReference type="PANTHER" id="PTHR31358:SF44">
    <property type="entry name" value="ASPARTATE CARBAMOYLTRANSFERASE, CHLOROPLASTIC"/>
    <property type="match status" value="1"/>
</dbReference>
<dbReference type="PANTHER" id="PTHR31358">
    <property type="entry name" value="PROTEIN WVD2-LIKE 4"/>
    <property type="match status" value="1"/>
</dbReference>
<protein>
    <submittedName>
        <fullName evidence="2">Uncharacterized protein</fullName>
    </submittedName>
</protein>
<reference evidence="2 3" key="1">
    <citation type="journal article" date="2014" name="Nat. Genet.">
        <title>Genome sequence of the hot pepper provides insights into the evolution of pungency in Capsicum species.</title>
        <authorList>
            <person name="Kim S."/>
            <person name="Park M."/>
            <person name="Yeom S.I."/>
            <person name="Kim Y.M."/>
            <person name="Lee J.M."/>
            <person name="Lee H.A."/>
            <person name="Seo E."/>
            <person name="Choi J."/>
            <person name="Cheong K."/>
            <person name="Kim K.T."/>
            <person name="Jung K."/>
            <person name="Lee G.W."/>
            <person name="Oh S.K."/>
            <person name="Bae C."/>
            <person name="Kim S.B."/>
            <person name="Lee H.Y."/>
            <person name="Kim S.Y."/>
            <person name="Kim M.S."/>
            <person name="Kang B.C."/>
            <person name="Jo Y.D."/>
            <person name="Yang H.B."/>
            <person name="Jeong H.J."/>
            <person name="Kang W.H."/>
            <person name="Kwon J.K."/>
            <person name="Shin C."/>
            <person name="Lim J.Y."/>
            <person name="Park J.H."/>
            <person name="Huh J.H."/>
            <person name="Kim J.S."/>
            <person name="Kim B.D."/>
            <person name="Cohen O."/>
            <person name="Paran I."/>
            <person name="Suh M.C."/>
            <person name="Lee S.B."/>
            <person name="Kim Y.K."/>
            <person name="Shin Y."/>
            <person name="Noh S.J."/>
            <person name="Park J."/>
            <person name="Seo Y.S."/>
            <person name="Kwon S.Y."/>
            <person name="Kim H.A."/>
            <person name="Park J.M."/>
            <person name="Kim H.J."/>
            <person name="Choi S.B."/>
            <person name="Bosland P.W."/>
            <person name="Reeves G."/>
            <person name="Jo S.H."/>
            <person name="Lee B.W."/>
            <person name="Cho H.T."/>
            <person name="Choi H.S."/>
            <person name="Lee M.S."/>
            <person name="Yu Y."/>
            <person name="Do Choi Y."/>
            <person name="Park B.S."/>
            <person name="van Deynze A."/>
            <person name="Ashrafi H."/>
            <person name="Hill T."/>
            <person name="Kim W.T."/>
            <person name="Pai H.S."/>
            <person name="Ahn H.K."/>
            <person name="Yeam I."/>
            <person name="Giovannoni J.J."/>
            <person name="Rose J.K."/>
            <person name="Sorensen I."/>
            <person name="Lee S.J."/>
            <person name="Kim R.W."/>
            <person name="Choi I.Y."/>
            <person name="Choi B.S."/>
            <person name="Lim J.S."/>
            <person name="Lee Y.H."/>
            <person name="Choi D."/>
        </authorList>
    </citation>
    <scope>NUCLEOTIDE SEQUENCE [LARGE SCALE GENOMIC DNA]</scope>
    <source>
        <strain evidence="3">cv. CM334</strain>
    </source>
</reference>
<reference evidence="2 3" key="2">
    <citation type="journal article" date="2017" name="Genome Biol.">
        <title>New reference genome sequences of hot pepper reveal the massive evolution of plant disease-resistance genes by retroduplication.</title>
        <authorList>
            <person name="Kim S."/>
            <person name="Park J."/>
            <person name="Yeom S.I."/>
            <person name="Kim Y.M."/>
            <person name="Seo E."/>
            <person name="Kim K.T."/>
            <person name="Kim M.S."/>
            <person name="Lee J.M."/>
            <person name="Cheong K."/>
            <person name="Shin H.S."/>
            <person name="Kim S.B."/>
            <person name="Han K."/>
            <person name="Lee J."/>
            <person name="Park M."/>
            <person name="Lee H.A."/>
            <person name="Lee H.Y."/>
            <person name="Lee Y."/>
            <person name="Oh S."/>
            <person name="Lee J.H."/>
            <person name="Choi E."/>
            <person name="Choi E."/>
            <person name="Lee S.E."/>
            <person name="Jeon J."/>
            <person name="Kim H."/>
            <person name="Choi G."/>
            <person name="Song H."/>
            <person name="Lee J."/>
            <person name="Lee S.C."/>
            <person name="Kwon J.K."/>
            <person name="Lee H.Y."/>
            <person name="Koo N."/>
            <person name="Hong Y."/>
            <person name="Kim R.W."/>
            <person name="Kang W.H."/>
            <person name="Huh J.H."/>
            <person name="Kang B.C."/>
            <person name="Yang T.J."/>
            <person name="Lee Y.H."/>
            <person name="Bennetzen J.L."/>
            <person name="Choi D."/>
        </authorList>
    </citation>
    <scope>NUCLEOTIDE SEQUENCE [LARGE SCALE GENOMIC DNA]</scope>
    <source>
        <strain evidence="3">cv. CM334</strain>
    </source>
</reference>
<feature type="compositionally biased region" description="Low complexity" evidence="1">
    <location>
        <begin position="147"/>
        <end position="159"/>
    </location>
</feature>
<organism evidence="2 3">
    <name type="scientific">Capsicum annuum</name>
    <name type="common">Capsicum pepper</name>
    <dbReference type="NCBI Taxonomy" id="4072"/>
    <lineage>
        <taxon>Eukaryota</taxon>
        <taxon>Viridiplantae</taxon>
        <taxon>Streptophyta</taxon>
        <taxon>Embryophyta</taxon>
        <taxon>Tracheophyta</taxon>
        <taxon>Spermatophyta</taxon>
        <taxon>Magnoliopsida</taxon>
        <taxon>eudicotyledons</taxon>
        <taxon>Gunneridae</taxon>
        <taxon>Pentapetalae</taxon>
        <taxon>asterids</taxon>
        <taxon>lamiids</taxon>
        <taxon>Solanales</taxon>
        <taxon>Solanaceae</taxon>
        <taxon>Solanoideae</taxon>
        <taxon>Capsiceae</taxon>
        <taxon>Capsicum</taxon>
    </lineage>
</organism>
<name>A0A2G2YYX5_CAPAN</name>
<sequence>MLIHTWFMPMHQNSTCGAAENVGTAAKPNGIMYEPIRADRPNAFSNNNSSILSCIQVAVDIPSQIEGPSTFELPDHALIGPGREVKESNWLGATTSTAGIILDWNLGAFFYGFKLLKSRVVVLFVAGTSQSTVIRLREGFRRKDQNSSTSSSEGCGSSVKRSRSADVGHLGNATVPCTGDGSTWTNIEGINSDKRIDSRRPILALHSSSYRSVLQEPEVRSSYVDRNLEHNSSLVICSSSGLESQGGDSSTSTSANQQILDLNLALAF</sequence>
<gene>
    <name evidence="2" type="ORF">T459_22225</name>
</gene>